<organism evidence="3 4">
    <name type="scientific">Dendroctonus ponderosae</name>
    <name type="common">Mountain pine beetle</name>
    <dbReference type="NCBI Taxonomy" id="77166"/>
    <lineage>
        <taxon>Eukaryota</taxon>
        <taxon>Metazoa</taxon>
        <taxon>Ecdysozoa</taxon>
        <taxon>Arthropoda</taxon>
        <taxon>Hexapoda</taxon>
        <taxon>Insecta</taxon>
        <taxon>Pterygota</taxon>
        <taxon>Neoptera</taxon>
        <taxon>Endopterygota</taxon>
        <taxon>Coleoptera</taxon>
        <taxon>Polyphaga</taxon>
        <taxon>Cucujiformia</taxon>
        <taxon>Curculionidae</taxon>
        <taxon>Scolytinae</taxon>
        <taxon>Dendroctonus</taxon>
    </lineage>
</organism>
<evidence type="ECO:0000259" key="2">
    <source>
        <dbReference type="PROSITE" id="PS50238"/>
    </source>
</evidence>
<dbReference type="InterPro" id="IPR042869">
    <property type="entry name" value="ARHGAP11A/B"/>
</dbReference>
<name>A0AAR5Q2N6_DENPD</name>
<evidence type="ECO:0000313" key="3">
    <source>
        <dbReference type="EnsemblMetazoa" id="XP_019767494.1"/>
    </source>
</evidence>
<dbReference type="PROSITE" id="PS50238">
    <property type="entry name" value="RHOGAP"/>
    <property type="match status" value="1"/>
</dbReference>
<feature type="domain" description="Rho-GAP" evidence="2">
    <location>
        <begin position="48"/>
        <end position="241"/>
    </location>
</feature>
<dbReference type="GO" id="GO:0007165">
    <property type="term" value="P:signal transduction"/>
    <property type="evidence" value="ECO:0007669"/>
    <property type="project" value="InterPro"/>
</dbReference>
<feature type="compositionally biased region" description="Polar residues" evidence="1">
    <location>
        <begin position="557"/>
        <end position="569"/>
    </location>
</feature>
<dbReference type="EnsemblMetazoa" id="XM_019911935.1">
    <property type="protein sequence ID" value="XP_019767494.1"/>
    <property type="gene ID" value="LOC109542634"/>
</dbReference>
<dbReference type="InterPro" id="IPR000198">
    <property type="entry name" value="RhoGAP_dom"/>
</dbReference>
<sequence length="833" mass="93548">MFINDVNRKEEIRSIAVQHLRKYGIKYRPKKQRPVTQAQICGKKLFKVPLDGLATETVTLPNGQQLIVPKRLQEMCTYILSKVQTEGIFRKEGSKARQHEIKLSLDRGHPLGVEHHVIDVAAVLKCFLRELPEPLIAPALNDLFLMCSLDKRPKRDVIECLLLSCLLLPSKNLNVLSYLMQFFNEVASFSLHNKMNFSNLSILVGPNIFPIDEKVAPKSSLTITRICEITRLLIENSKSIGVIPEYIMEQIGQLSDLESEKRRKIKRRSGMLNGLKKIVSSKTEEVGRQPATPDVLLTPSIHASMKKKKGDSGLSLKRKKEVLRKLPDCALLNTPFTPSKTPVCANPNGKKTTNEHESVPDLAKEKKMHWYMRSRSMKNLKEEDANASSSNSARRNSIGPKTLLERRWSAVSNAAAFRKKKRHSCAAPKVDQVSSIPSHPEDPEYVRVSKTEYEEFKNRVSAIERRISIELDNVQSHMQNDNNVNCEIDTNIDNVQSAYEKTLETASLSPSTDQLARRLSRDLKIRRSAEQKIIRSPSARKIGTLRRRSTEREKKNVQAQVGRPQTSQAPLLPRVSTRRPKKPQHESFDSVETAPLTNGVQRSISFPKTSRPTAAEISGKRSSLTNTSFVHPSPLEMCSSRNASGTSQEQWVSAEGYFGVTPQEESSGTSRASIAKLRSQNLGMVRAKARLFDHLQDVDTSGQAGQSSEKTPLKTPSADGSRKSYRIKCMRAEERRRKKGSTSPRRRQAVLSQKQKLQSIGRQYAARCNSSTQDSLDLSTPRKDLNSLDAAVLSPRLKVPYIKGPLALKTPKRLCRTPAVDRRTPFKALATPL</sequence>
<dbReference type="PANTHER" id="PTHR15670:SF4">
    <property type="entry name" value="RHO GTPASE-ACTIVATING PROTEIN 11A"/>
    <property type="match status" value="1"/>
</dbReference>
<keyword evidence="4" id="KW-1185">Reference proteome</keyword>
<feature type="region of interest" description="Disordered" evidence="1">
    <location>
        <begin position="699"/>
        <end position="753"/>
    </location>
</feature>
<dbReference type="PANTHER" id="PTHR15670">
    <property type="entry name" value="RHO GTPASE ACTIVATING PROTEIN 11A"/>
    <property type="match status" value="1"/>
</dbReference>
<dbReference type="AlphaFoldDB" id="A0AAR5Q2N6"/>
<feature type="compositionally biased region" description="Polar residues" evidence="1">
    <location>
        <begin position="699"/>
        <end position="710"/>
    </location>
</feature>
<evidence type="ECO:0000313" key="4">
    <source>
        <dbReference type="Proteomes" id="UP000019118"/>
    </source>
</evidence>
<dbReference type="Pfam" id="PF00620">
    <property type="entry name" value="RhoGAP"/>
    <property type="match status" value="1"/>
</dbReference>
<feature type="region of interest" description="Disordered" evidence="1">
    <location>
        <begin position="530"/>
        <end position="627"/>
    </location>
</feature>
<reference evidence="4" key="1">
    <citation type="journal article" date="2013" name="Genome Biol.">
        <title>Draft genome of the mountain pine beetle, Dendroctonus ponderosae Hopkins, a major forest pest.</title>
        <authorList>
            <person name="Keeling C.I."/>
            <person name="Yuen M.M."/>
            <person name="Liao N.Y."/>
            <person name="Docking T.R."/>
            <person name="Chan S.K."/>
            <person name="Taylor G.A."/>
            <person name="Palmquist D.L."/>
            <person name="Jackman S.D."/>
            <person name="Nguyen A."/>
            <person name="Li M."/>
            <person name="Henderson H."/>
            <person name="Janes J.K."/>
            <person name="Zhao Y."/>
            <person name="Pandoh P."/>
            <person name="Moore R."/>
            <person name="Sperling F.A."/>
            <person name="Huber D.P."/>
            <person name="Birol I."/>
            <person name="Jones S.J."/>
            <person name="Bohlmann J."/>
        </authorList>
    </citation>
    <scope>NUCLEOTIDE SEQUENCE</scope>
</reference>
<dbReference type="SUPFAM" id="SSF48350">
    <property type="entry name" value="GTPase activation domain, GAP"/>
    <property type="match status" value="1"/>
</dbReference>
<dbReference type="Gene3D" id="1.10.555.10">
    <property type="entry name" value="Rho GTPase activation protein"/>
    <property type="match status" value="1"/>
</dbReference>
<dbReference type="SMART" id="SM00324">
    <property type="entry name" value="RhoGAP"/>
    <property type="match status" value="1"/>
</dbReference>
<proteinExistence type="predicted"/>
<evidence type="ECO:0000256" key="1">
    <source>
        <dbReference type="SAM" id="MobiDB-lite"/>
    </source>
</evidence>
<dbReference type="GO" id="GO:0005096">
    <property type="term" value="F:GTPase activator activity"/>
    <property type="evidence" value="ECO:0007669"/>
    <property type="project" value="TreeGrafter"/>
</dbReference>
<protein>
    <recommendedName>
        <fullName evidence="2">Rho-GAP domain-containing protein</fullName>
    </recommendedName>
</protein>
<feature type="compositionally biased region" description="Basic residues" evidence="1">
    <location>
        <begin position="736"/>
        <end position="748"/>
    </location>
</feature>
<dbReference type="InterPro" id="IPR008936">
    <property type="entry name" value="Rho_GTPase_activation_prot"/>
</dbReference>
<dbReference type="Proteomes" id="UP000019118">
    <property type="component" value="Unassembled WGS sequence"/>
</dbReference>
<accession>A0AAR5Q2N6</accession>
<reference evidence="3" key="2">
    <citation type="submission" date="2024-08" db="UniProtKB">
        <authorList>
            <consortium name="EnsemblMetazoa"/>
        </authorList>
    </citation>
    <scope>IDENTIFICATION</scope>
</reference>
<dbReference type="GeneID" id="109542634"/>
<feature type="region of interest" description="Disordered" evidence="1">
    <location>
        <begin position="341"/>
        <end position="360"/>
    </location>
</feature>
<feature type="compositionally biased region" description="Polar residues" evidence="1">
    <location>
        <begin position="595"/>
        <end position="612"/>
    </location>
</feature>